<organism evidence="2 3">
    <name type="scientific">Caldiarchaeum subterraneum</name>
    <dbReference type="NCBI Taxonomy" id="311458"/>
    <lineage>
        <taxon>Archaea</taxon>
        <taxon>Nitrososphaerota</taxon>
        <taxon>Candidatus Caldarchaeales</taxon>
        <taxon>Candidatus Caldarchaeaceae</taxon>
        <taxon>Candidatus Caldarchaeum</taxon>
    </lineage>
</organism>
<dbReference type="InterPro" id="IPR002837">
    <property type="entry name" value="DUF123"/>
</dbReference>
<evidence type="ECO:0000313" key="2">
    <source>
        <dbReference type="EMBL" id="HIQ29653.1"/>
    </source>
</evidence>
<dbReference type="Proteomes" id="UP000608579">
    <property type="component" value="Unassembled WGS sequence"/>
</dbReference>
<dbReference type="Pfam" id="PF01986">
    <property type="entry name" value="DUF123"/>
    <property type="match status" value="1"/>
</dbReference>
<dbReference type="InterPro" id="IPR000305">
    <property type="entry name" value="GIY-YIG_endonuc"/>
</dbReference>
<proteinExistence type="predicted"/>
<name>A0A832ZVW2_CALS0</name>
<dbReference type="AlphaFoldDB" id="A0A832ZVW2"/>
<sequence>MPSPWAYRAGNVGKTNSGGVMKGAYLLFLHVKHDVRVRVGASKVLNLRKGYYVYVGSALNSLEDRLARHFRRRKNRRWHVDYLTSSCNVSVEFAVIIPSGRRLECVLSRRLSRCASPVPGFGNSDCKVCPSHLYRVPT</sequence>
<accession>A0A832ZVW2</accession>
<dbReference type="PANTHER" id="PTHR37460">
    <property type="entry name" value="ENDONUCLEASE III"/>
    <property type="match status" value="1"/>
</dbReference>
<gene>
    <name evidence="2" type="ORF">EYH45_03715</name>
</gene>
<dbReference type="SMART" id="SM00465">
    <property type="entry name" value="GIYc"/>
    <property type="match status" value="1"/>
</dbReference>
<protein>
    <submittedName>
        <fullName evidence="2">GIY-YIG nuclease family protein</fullName>
    </submittedName>
</protein>
<evidence type="ECO:0000313" key="3">
    <source>
        <dbReference type="Proteomes" id="UP000608579"/>
    </source>
</evidence>
<dbReference type="CDD" id="cd10441">
    <property type="entry name" value="GIY-YIG_COG1833"/>
    <property type="match status" value="1"/>
</dbReference>
<feature type="domain" description="GIY-YIG" evidence="1">
    <location>
        <begin position="38"/>
        <end position="137"/>
    </location>
</feature>
<dbReference type="PANTHER" id="PTHR37460:SF1">
    <property type="entry name" value="ENDONUCLEASE III"/>
    <property type="match status" value="1"/>
</dbReference>
<reference evidence="2" key="1">
    <citation type="journal article" date="2020" name="ISME J.">
        <title>Gammaproteobacteria mediating utilization of methyl-, sulfur- and petroleum organic compounds in deep ocean hydrothermal plumes.</title>
        <authorList>
            <person name="Zhou Z."/>
            <person name="Liu Y."/>
            <person name="Pan J."/>
            <person name="Cron B.R."/>
            <person name="Toner B.M."/>
            <person name="Anantharaman K."/>
            <person name="Breier J.A."/>
            <person name="Dick G.J."/>
            <person name="Li M."/>
        </authorList>
    </citation>
    <scope>NUCLEOTIDE SEQUENCE</scope>
    <source>
        <strain evidence="2">SZUA-1515</strain>
    </source>
</reference>
<dbReference type="EMBL" id="DQVM01000071">
    <property type="protein sequence ID" value="HIQ29653.1"/>
    <property type="molecule type" value="Genomic_DNA"/>
</dbReference>
<evidence type="ECO:0000259" key="1">
    <source>
        <dbReference type="SMART" id="SM00465"/>
    </source>
</evidence>
<comment type="caution">
    <text evidence="2">The sequence shown here is derived from an EMBL/GenBank/DDBJ whole genome shotgun (WGS) entry which is preliminary data.</text>
</comment>